<dbReference type="EMBL" id="CP011542">
    <property type="protein sequence ID" value="AKK04475.1"/>
    <property type="molecule type" value="Genomic_DNA"/>
</dbReference>
<gene>
    <name evidence="1" type="ORF">CMUST_00590</name>
</gene>
<protein>
    <submittedName>
        <fullName evidence="1">Uncharacterized protein</fullName>
    </submittedName>
</protein>
<dbReference type="STRING" id="571915.CMUST_00590"/>
<evidence type="ECO:0000313" key="2">
    <source>
        <dbReference type="Proteomes" id="UP000035199"/>
    </source>
</evidence>
<dbReference type="Proteomes" id="UP000035199">
    <property type="component" value="Chromosome"/>
</dbReference>
<dbReference type="KEGG" id="cmv:CMUST_00590"/>
<dbReference type="PATRIC" id="fig|571915.4.peg.122"/>
<proteinExistence type="predicted"/>
<sequence length="270" mass="29677">MPVKSNFSTSLGGLRAKKALILQARIATPGEEIIRDLGIGGDATISDLGKMLSICFGLSESEKSCCCKNDEELIDELRLDCCCQNQGDQLLFTVQRHDIAVRLVDVVDCEDDGMSAMCLGGVGSLYQPFEIADINATLAGGDTMNLIRPEVVDIITDSGIVDFVPLLRALDFSHANPVAPDVAMVCAVLPVEHHPESRTAFWATVLAHSCMCDDELTDRIIESIVRALGWRCTADEVRYNCRTSLRQLSQIGGMRCPVERIDIYRELLRR</sequence>
<keyword evidence="2" id="KW-1185">Reference proteome</keyword>
<evidence type="ECO:0000313" key="1">
    <source>
        <dbReference type="EMBL" id="AKK04475.1"/>
    </source>
</evidence>
<dbReference type="RefSeq" id="WP_052844451.1">
    <property type="nucleotide sequence ID" value="NZ_CP011542.1"/>
</dbReference>
<reference evidence="2" key="2">
    <citation type="submission" date="2015-05" db="EMBL/GenBank/DDBJ databases">
        <title>Complete genome sequence of Corynebacterium mustelae DSM 45274, isolated from various tissues of a male ferret with lethal sepsis.</title>
        <authorList>
            <person name="Ruckert C."/>
            <person name="Albersmeier A."/>
            <person name="Winkler A."/>
            <person name="Tauch A."/>
        </authorList>
    </citation>
    <scope>NUCLEOTIDE SEQUENCE [LARGE SCALE GENOMIC DNA]</scope>
    <source>
        <strain evidence="2">DSM 45274</strain>
    </source>
</reference>
<dbReference type="AlphaFoldDB" id="A0A0G3GVC1"/>
<reference evidence="1 2" key="1">
    <citation type="journal article" date="2015" name="Genome Announc.">
        <title>Complete Genome Sequence of the Type Strain Corynebacterium mustelae DSM 45274, Isolated from Various Tissues of a Male Ferret with Lethal Sepsis.</title>
        <authorList>
            <person name="Ruckert C."/>
            <person name="Eimer J."/>
            <person name="Winkler A."/>
            <person name="Tauch A."/>
        </authorList>
    </citation>
    <scope>NUCLEOTIDE SEQUENCE [LARGE SCALE GENOMIC DNA]</scope>
    <source>
        <strain evidence="1 2">DSM 45274</strain>
    </source>
</reference>
<accession>A0A0G3GVC1</accession>
<organism evidence="1 2">
    <name type="scientific">Corynebacterium mustelae</name>
    <dbReference type="NCBI Taxonomy" id="571915"/>
    <lineage>
        <taxon>Bacteria</taxon>
        <taxon>Bacillati</taxon>
        <taxon>Actinomycetota</taxon>
        <taxon>Actinomycetes</taxon>
        <taxon>Mycobacteriales</taxon>
        <taxon>Corynebacteriaceae</taxon>
        <taxon>Corynebacterium</taxon>
    </lineage>
</organism>
<name>A0A0G3GVC1_9CORY</name>